<evidence type="ECO:0000313" key="3">
    <source>
        <dbReference type="Proteomes" id="UP000317355"/>
    </source>
</evidence>
<proteinExistence type="predicted"/>
<accession>A0A558D5V1</accession>
<comment type="caution">
    <text evidence="2">The sequence shown here is derived from an EMBL/GenBank/DDBJ whole genome shotgun (WGS) entry which is preliminary data.</text>
</comment>
<dbReference type="InterPro" id="IPR001214">
    <property type="entry name" value="SET_dom"/>
</dbReference>
<dbReference type="AlphaFoldDB" id="A0A558D5V1"/>
<reference evidence="2 3" key="1">
    <citation type="submission" date="2019-07" db="EMBL/GenBank/DDBJ databases">
        <title>The pathways for chlorine oxyanion respiration interact through the shared metabolite chlorate.</title>
        <authorList>
            <person name="Barnum T.P."/>
            <person name="Cheng Y."/>
            <person name="Hill K.A."/>
            <person name="Lucas L.N."/>
            <person name="Carlson H.K."/>
            <person name="Coates J.D."/>
        </authorList>
    </citation>
    <scope>NUCLEOTIDE SEQUENCE [LARGE SCALE GENOMIC DNA]</scope>
    <source>
        <strain evidence="2">BK-3</strain>
    </source>
</reference>
<dbReference type="SUPFAM" id="SSF82199">
    <property type="entry name" value="SET domain"/>
    <property type="match status" value="1"/>
</dbReference>
<feature type="domain" description="SET" evidence="1">
    <location>
        <begin position="14"/>
        <end position="117"/>
    </location>
</feature>
<dbReference type="InterPro" id="IPR046341">
    <property type="entry name" value="SET_dom_sf"/>
</dbReference>
<name>A0A558D5V1_9GAMM</name>
<gene>
    <name evidence="2" type="ORF">FHK82_07265</name>
</gene>
<evidence type="ECO:0000259" key="1">
    <source>
        <dbReference type="SMART" id="SM00317"/>
    </source>
</evidence>
<dbReference type="SMART" id="SM00317">
    <property type="entry name" value="SET"/>
    <property type="match status" value="1"/>
</dbReference>
<evidence type="ECO:0000313" key="2">
    <source>
        <dbReference type="EMBL" id="TVT56395.1"/>
    </source>
</evidence>
<dbReference type="Pfam" id="PF00856">
    <property type="entry name" value="SET"/>
    <property type="match status" value="1"/>
</dbReference>
<organism evidence="2 3">
    <name type="scientific">Sedimenticola thiotaurini</name>
    <dbReference type="NCBI Taxonomy" id="1543721"/>
    <lineage>
        <taxon>Bacteria</taxon>
        <taxon>Pseudomonadati</taxon>
        <taxon>Pseudomonadota</taxon>
        <taxon>Gammaproteobacteria</taxon>
        <taxon>Chromatiales</taxon>
        <taxon>Sedimenticolaceae</taxon>
        <taxon>Sedimenticola</taxon>
    </lineage>
</organism>
<protein>
    <submittedName>
        <fullName evidence="2">SET domain-containing protein</fullName>
    </submittedName>
</protein>
<dbReference type="EMBL" id="VMRY01000021">
    <property type="protein sequence ID" value="TVT56395.1"/>
    <property type="molecule type" value="Genomic_DNA"/>
</dbReference>
<dbReference type="Proteomes" id="UP000317355">
    <property type="component" value="Unassembled WGS sequence"/>
</dbReference>
<sequence length="118" mass="13068">MSTPLRTKNSELKTVVYTAPSPVHGTGVFARKSIVAGDYIGTYHGPVAKRNGTYVLWVFESDDESSAVGRSGKNLLRYLNHAIPGNAEFDGFDLYAKEPIHRGEEITFNYQSDVADWV</sequence>
<dbReference type="Gene3D" id="2.170.270.10">
    <property type="entry name" value="SET domain"/>
    <property type="match status" value="1"/>
</dbReference>